<accession>A0AAD5B4N4</accession>
<evidence type="ECO:0000256" key="1">
    <source>
        <dbReference type="SAM" id="MobiDB-lite"/>
    </source>
</evidence>
<dbReference type="AlphaFoldDB" id="A0AAD5B4N4"/>
<feature type="non-terminal residue" evidence="2">
    <location>
        <position position="1"/>
    </location>
</feature>
<feature type="region of interest" description="Disordered" evidence="1">
    <location>
        <begin position="1"/>
        <end position="80"/>
    </location>
</feature>
<feature type="compositionally biased region" description="Basic and acidic residues" evidence="1">
    <location>
        <begin position="48"/>
        <end position="79"/>
    </location>
</feature>
<evidence type="ECO:0000313" key="2">
    <source>
        <dbReference type="EMBL" id="KAI5628638.1"/>
    </source>
</evidence>
<name>A0AAD5B4N4_SILAS</name>
<feature type="compositionally biased region" description="Basic and acidic residues" evidence="1">
    <location>
        <begin position="1"/>
        <end position="39"/>
    </location>
</feature>
<protein>
    <submittedName>
        <fullName evidence="2">Uncharacterized protein</fullName>
    </submittedName>
</protein>
<proteinExistence type="predicted"/>
<dbReference type="Proteomes" id="UP001205998">
    <property type="component" value="Unassembled WGS sequence"/>
</dbReference>
<evidence type="ECO:0000313" key="3">
    <source>
        <dbReference type="Proteomes" id="UP001205998"/>
    </source>
</evidence>
<sequence length="136" mass="14865">SRKEREVPDPSSKDLKPDEKKAGAGNDVDKEPKSKDKSPADAGAKAGVVEEPKQKNEKEDKSPTEEAAGKVEKTKEEKSLVQPSIDGMNLVLNQHGDTFNFTFLLTMGAQDQGLYNLNFHYCSNSRPGAVKPYSLS</sequence>
<reference evidence="2" key="1">
    <citation type="submission" date="2018-07" db="EMBL/GenBank/DDBJ databases">
        <title>Comparative genomics of catfishes provides insights into carnivory and benthic adaptation.</title>
        <authorList>
            <person name="Zhang Y."/>
            <person name="Wang D."/>
            <person name="Peng Z."/>
            <person name="Zheng S."/>
            <person name="Shao F."/>
            <person name="Tao W."/>
        </authorList>
    </citation>
    <scope>NUCLEOTIDE SEQUENCE</scope>
    <source>
        <strain evidence="2">Chongqing</strain>
    </source>
</reference>
<feature type="non-terminal residue" evidence="2">
    <location>
        <position position="136"/>
    </location>
</feature>
<dbReference type="EMBL" id="MU545399">
    <property type="protein sequence ID" value="KAI5628638.1"/>
    <property type="molecule type" value="Genomic_DNA"/>
</dbReference>
<comment type="caution">
    <text evidence="2">The sequence shown here is derived from an EMBL/GenBank/DDBJ whole genome shotgun (WGS) entry which is preliminary data.</text>
</comment>
<keyword evidence="3" id="KW-1185">Reference proteome</keyword>
<gene>
    <name evidence="2" type="ORF">C0J50_12785</name>
</gene>
<organism evidence="2 3">
    <name type="scientific">Silurus asotus</name>
    <name type="common">Amur catfish</name>
    <name type="synonym">Parasilurus asotus</name>
    <dbReference type="NCBI Taxonomy" id="30991"/>
    <lineage>
        <taxon>Eukaryota</taxon>
        <taxon>Metazoa</taxon>
        <taxon>Chordata</taxon>
        <taxon>Craniata</taxon>
        <taxon>Vertebrata</taxon>
        <taxon>Euteleostomi</taxon>
        <taxon>Actinopterygii</taxon>
        <taxon>Neopterygii</taxon>
        <taxon>Teleostei</taxon>
        <taxon>Ostariophysi</taxon>
        <taxon>Siluriformes</taxon>
        <taxon>Siluridae</taxon>
        <taxon>Silurus</taxon>
    </lineage>
</organism>